<proteinExistence type="predicted"/>
<protein>
    <submittedName>
        <fullName evidence="4">Cold shock domain-containing protein</fullName>
    </submittedName>
</protein>
<dbReference type="SUPFAM" id="SSF50249">
    <property type="entry name" value="Nucleic acid-binding proteins"/>
    <property type="match status" value="1"/>
</dbReference>
<dbReference type="PRINTS" id="PR00050">
    <property type="entry name" value="COLDSHOCK"/>
</dbReference>
<dbReference type="SMART" id="SM00357">
    <property type="entry name" value="CSP"/>
    <property type="match status" value="1"/>
</dbReference>
<dbReference type="PIRSF" id="PIRSF002599">
    <property type="entry name" value="Cold_shock_A"/>
    <property type="match status" value="1"/>
</dbReference>
<organism evidence="4 5">
    <name type="scientific">Paenibacillus alvei</name>
    <name type="common">Bacillus alvei</name>
    <dbReference type="NCBI Taxonomy" id="44250"/>
    <lineage>
        <taxon>Bacteria</taxon>
        <taxon>Bacillati</taxon>
        <taxon>Bacillota</taxon>
        <taxon>Bacilli</taxon>
        <taxon>Bacillales</taxon>
        <taxon>Paenibacillaceae</taxon>
        <taxon>Paenibacillus</taxon>
    </lineage>
</organism>
<accession>A0AAP6ZWQ8</accession>
<dbReference type="AlphaFoldDB" id="A0AAP6ZWQ8"/>
<reference evidence="4 5" key="1">
    <citation type="submission" date="2020-05" db="EMBL/GenBank/DDBJ databases">
        <title>Whole genome sequencing and identification of novel metabolites from Paenibacillus alvei strain JR949.</title>
        <authorList>
            <person name="Rajendhran J."/>
            <person name="Sree Pranav P."/>
            <person name="Mahalakshmi B."/>
            <person name="Karthikeyan R."/>
        </authorList>
    </citation>
    <scope>NUCLEOTIDE SEQUENCE [LARGE SCALE GENOMIC DNA]</scope>
    <source>
        <strain evidence="4 5">JR949</strain>
    </source>
</reference>
<comment type="subcellular location">
    <subcellularLocation>
        <location evidence="1">Cytoplasm</location>
    </subcellularLocation>
</comment>
<dbReference type="PANTHER" id="PTHR46109">
    <property type="entry name" value="PROTEIN LIN-28"/>
    <property type="match status" value="1"/>
</dbReference>
<sequence length="70" mass="7844">MKTKGMVKWFSVKKGYGFVIGEDGQDAFVHWSNIKMDGFKALNDGVSVEYRLEPSDKGMIAKDITLVEEA</sequence>
<dbReference type="RefSeq" id="WP_171416880.1">
    <property type="nucleotide sequence ID" value="NZ_JABFOR010000014.1"/>
</dbReference>
<evidence type="ECO:0000259" key="3">
    <source>
        <dbReference type="PROSITE" id="PS51857"/>
    </source>
</evidence>
<dbReference type="InterPro" id="IPR012156">
    <property type="entry name" value="Cold_shock_CspA"/>
</dbReference>
<evidence type="ECO:0000256" key="1">
    <source>
        <dbReference type="ARBA" id="ARBA00004496"/>
    </source>
</evidence>
<dbReference type="GO" id="GO:0005737">
    <property type="term" value="C:cytoplasm"/>
    <property type="evidence" value="ECO:0007669"/>
    <property type="project" value="UniProtKB-SubCell"/>
</dbReference>
<dbReference type="GO" id="GO:0031054">
    <property type="term" value="P:pre-miRNA processing"/>
    <property type="evidence" value="ECO:0007669"/>
    <property type="project" value="TreeGrafter"/>
</dbReference>
<dbReference type="PROSITE" id="PS51857">
    <property type="entry name" value="CSD_2"/>
    <property type="match status" value="1"/>
</dbReference>
<dbReference type="Gene3D" id="2.40.50.140">
    <property type="entry name" value="Nucleic acid-binding proteins"/>
    <property type="match status" value="1"/>
</dbReference>
<dbReference type="Proteomes" id="UP000552038">
    <property type="component" value="Unassembled WGS sequence"/>
</dbReference>
<dbReference type="Pfam" id="PF00313">
    <property type="entry name" value="CSD"/>
    <property type="match status" value="1"/>
</dbReference>
<feature type="domain" description="CSD" evidence="3">
    <location>
        <begin position="2"/>
        <end position="66"/>
    </location>
</feature>
<dbReference type="EMBL" id="JABFOR010000014">
    <property type="protein sequence ID" value="NOJ71415.1"/>
    <property type="molecule type" value="Genomic_DNA"/>
</dbReference>
<comment type="caution">
    <text evidence="4">The sequence shown here is derived from an EMBL/GenBank/DDBJ whole genome shotgun (WGS) entry which is preliminary data.</text>
</comment>
<dbReference type="InterPro" id="IPR011129">
    <property type="entry name" value="CSD"/>
</dbReference>
<gene>
    <name evidence="4" type="ORF">HMI46_12690</name>
</gene>
<dbReference type="InterPro" id="IPR002059">
    <property type="entry name" value="CSP_DNA-bd"/>
</dbReference>
<dbReference type="CDD" id="cd04458">
    <property type="entry name" value="CSP_CDS"/>
    <property type="match status" value="1"/>
</dbReference>
<dbReference type="PANTHER" id="PTHR46109:SF1">
    <property type="entry name" value="PROTEIN LIN-28 HOMOLOG"/>
    <property type="match status" value="1"/>
</dbReference>
<dbReference type="GO" id="GO:0003729">
    <property type="term" value="F:mRNA binding"/>
    <property type="evidence" value="ECO:0007669"/>
    <property type="project" value="TreeGrafter"/>
</dbReference>
<evidence type="ECO:0000256" key="2">
    <source>
        <dbReference type="ARBA" id="ARBA00022490"/>
    </source>
</evidence>
<dbReference type="InterPro" id="IPR051373">
    <property type="entry name" value="Lin-28_RNA-binding"/>
</dbReference>
<dbReference type="InterPro" id="IPR012340">
    <property type="entry name" value="NA-bd_OB-fold"/>
</dbReference>
<keyword evidence="2" id="KW-0963">Cytoplasm</keyword>
<evidence type="ECO:0000313" key="4">
    <source>
        <dbReference type="EMBL" id="NOJ71415.1"/>
    </source>
</evidence>
<name>A0AAP6ZWQ8_PAEAL</name>
<evidence type="ECO:0000313" key="5">
    <source>
        <dbReference type="Proteomes" id="UP000552038"/>
    </source>
</evidence>